<dbReference type="Gene3D" id="1.10.630.10">
    <property type="entry name" value="Cytochrome P450"/>
    <property type="match status" value="1"/>
</dbReference>
<evidence type="ECO:0000313" key="3">
    <source>
        <dbReference type="Proteomes" id="UP001296706"/>
    </source>
</evidence>
<dbReference type="EMBL" id="JAAXKY010000002">
    <property type="protein sequence ID" value="NMH75820.1"/>
    <property type="molecule type" value="Genomic_DNA"/>
</dbReference>
<comment type="similarity">
    <text evidence="1">Belongs to the cytochrome P450 family.</text>
</comment>
<protein>
    <submittedName>
        <fullName evidence="2">Cytochrome P450</fullName>
    </submittedName>
</protein>
<reference evidence="2 3" key="1">
    <citation type="submission" date="2020-04" db="EMBL/GenBank/DDBJ databases">
        <authorList>
            <person name="Klaysubun C."/>
            <person name="Duangmal K."/>
            <person name="Lipun K."/>
        </authorList>
    </citation>
    <scope>NUCLEOTIDE SEQUENCE [LARGE SCALE GENOMIC DNA]</scope>
    <source>
        <strain evidence="2 3">JCM 11839</strain>
    </source>
</reference>
<dbReference type="SUPFAM" id="SSF48264">
    <property type="entry name" value="Cytochrome P450"/>
    <property type="match status" value="1"/>
</dbReference>
<proteinExistence type="inferred from homology"/>
<dbReference type="PRINTS" id="PR00359">
    <property type="entry name" value="BP450"/>
</dbReference>
<dbReference type="InterPro" id="IPR036396">
    <property type="entry name" value="Cyt_P450_sf"/>
</dbReference>
<organism evidence="2 3">
    <name type="scientific">Pseudonocardia xinjiangensis</name>
    <dbReference type="NCBI Taxonomy" id="75289"/>
    <lineage>
        <taxon>Bacteria</taxon>
        <taxon>Bacillati</taxon>
        <taxon>Actinomycetota</taxon>
        <taxon>Actinomycetes</taxon>
        <taxon>Pseudonocardiales</taxon>
        <taxon>Pseudonocardiaceae</taxon>
        <taxon>Pseudonocardia</taxon>
    </lineage>
</organism>
<dbReference type="Pfam" id="PF00067">
    <property type="entry name" value="p450"/>
    <property type="match status" value="1"/>
</dbReference>
<dbReference type="RefSeq" id="WP_169393887.1">
    <property type="nucleotide sequence ID" value="NZ_BAAAJH010000023.1"/>
</dbReference>
<keyword evidence="3" id="KW-1185">Reference proteome</keyword>
<evidence type="ECO:0000256" key="1">
    <source>
        <dbReference type="ARBA" id="ARBA00010617"/>
    </source>
</evidence>
<dbReference type="InterPro" id="IPR001128">
    <property type="entry name" value="Cyt_P450"/>
</dbReference>
<sequence length="403" mass="44600">MSATASPPVFDAFAPEHRADPYPRYAIVREAVPFLDSGFGVEFVTRHAECSAVLSETLWSHRDEAELFHPDADRTDLPTSFLWMDPPDHTRLRGLVSKAFTPKRVVELRPRILELVTGMLDAVLAADEVEAIEAIAYPLPLIVICELLGVPDADQAMVHRLGPGLARGFDPDPVLSPEERRARDEGSRELIAYFRALIAERLRDPRSDLVSALGAVHERGDTLTEHEMLTTCITLLIAGHETTVNMVGNGLLALMRNPGQLALLRERPELAGPAVDEILRYDSPVHMTTRTAREDLVVGGRTFREGDNVCVLVGSANRDPRAYDRPDEFDVTRYASGTATPRHLGFALGIHYCMGAALARLEGEVLLAELARRVRTLEQAGDPVYRPNLLIRGLRELPLRFTA</sequence>
<dbReference type="CDD" id="cd20625">
    <property type="entry name" value="CYP164-like"/>
    <property type="match status" value="1"/>
</dbReference>
<dbReference type="Proteomes" id="UP001296706">
    <property type="component" value="Unassembled WGS sequence"/>
</dbReference>
<dbReference type="PANTHER" id="PTHR46696:SF1">
    <property type="entry name" value="CYTOCHROME P450 YJIB-RELATED"/>
    <property type="match status" value="1"/>
</dbReference>
<gene>
    <name evidence="2" type="ORF">HF577_01680</name>
</gene>
<comment type="caution">
    <text evidence="2">The sequence shown here is derived from an EMBL/GenBank/DDBJ whole genome shotgun (WGS) entry which is preliminary data.</text>
</comment>
<evidence type="ECO:0000313" key="2">
    <source>
        <dbReference type="EMBL" id="NMH75820.1"/>
    </source>
</evidence>
<dbReference type="InterPro" id="IPR002397">
    <property type="entry name" value="Cyt_P450_B"/>
</dbReference>
<accession>A0ABX1R8N7</accession>
<name>A0ABX1R8N7_9PSEU</name>
<dbReference type="PANTHER" id="PTHR46696">
    <property type="entry name" value="P450, PUTATIVE (EUROFUNG)-RELATED"/>
    <property type="match status" value="1"/>
</dbReference>